<feature type="domain" description="EamA" evidence="6">
    <location>
        <begin position="153"/>
        <end position="289"/>
    </location>
</feature>
<feature type="transmembrane region" description="Helical" evidence="5">
    <location>
        <begin position="216"/>
        <end position="235"/>
    </location>
</feature>
<comment type="subcellular location">
    <subcellularLocation>
        <location evidence="1">Membrane</location>
        <topology evidence="1">Multi-pass membrane protein</topology>
    </subcellularLocation>
</comment>
<dbReference type="InterPro" id="IPR037185">
    <property type="entry name" value="EmrE-like"/>
</dbReference>
<feature type="transmembrane region" description="Helical" evidence="5">
    <location>
        <begin position="183"/>
        <end position="204"/>
    </location>
</feature>
<feature type="transmembrane region" description="Helical" evidence="5">
    <location>
        <begin position="123"/>
        <end position="142"/>
    </location>
</feature>
<dbReference type="EMBL" id="CP072842">
    <property type="protein sequence ID" value="QTV06959.1"/>
    <property type="molecule type" value="Genomic_DNA"/>
</dbReference>
<proteinExistence type="predicted"/>
<evidence type="ECO:0000256" key="3">
    <source>
        <dbReference type="ARBA" id="ARBA00022989"/>
    </source>
</evidence>
<dbReference type="RefSeq" id="WP_230477781.1">
    <property type="nucleotide sequence ID" value="NZ_CP072842.1"/>
</dbReference>
<accession>A0ABX7XGC7</accession>
<protein>
    <submittedName>
        <fullName evidence="7">EamA family transporter</fullName>
    </submittedName>
</protein>
<evidence type="ECO:0000313" key="8">
    <source>
        <dbReference type="Proteomes" id="UP000672011"/>
    </source>
</evidence>
<evidence type="ECO:0000256" key="1">
    <source>
        <dbReference type="ARBA" id="ARBA00004141"/>
    </source>
</evidence>
<feature type="transmembrane region" description="Helical" evidence="5">
    <location>
        <begin position="34"/>
        <end position="54"/>
    </location>
</feature>
<feature type="transmembrane region" description="Helical" evidence="5">
    <location>
        <begin position="272"/>
        <end position="290"/>
    </location>
</feature>
<dbReference type="PANTHER" id="PTHR32322">
    <property type="entry name" value="INNER MEMBRANE TRANSPORTER"/>
    <property type="match status" value="1"/>
</dbReference>
<dbReference type="Proteomes" id="UP000672011">
    <property type="component" value="Chromosome"/>
</dbReference>
<feature type="transmembrane region" description="Helical" evidence="5">
    <location>
        <begin position="66"/>
        <end position="83"/>
    </location>
</feature>
<feature type="transmembrane region" description="Helical" evidence="5">
    <location>
        <begin position="7"/>
        <end position="28"/>
    </location>
</feature>
<dbReference type="SUPFAM" id="SSF103481">
    <property type="entry name" value="Multidrug resistance efflux transporter EmrE"/>
    <property type="match status" value="2"/>
</dbReference>
<keyword evidence="3 5" id="KW-1133">Transmembrane helix</keyword>
<sequence>MKDIKLLLAILVVAIVWGTTFLGIRIAVETIPGWFVAGIRQSIAALIMLSILLYKKELKWFGWKNLSYQIIFSTLMLIGANGLTTVAEESISSSLASLISATTPILVFIGSLLIGLEKFNIKGLLGVLMCFSGILFIFWDGLHEFSNPAFSNGIILLFCAITGWALGTLFTKKLNLKTSNISLNLFYQFLFAGIVQIGLAFIFSENHNFSNWSLRSISSMIYLAIFGSVIAFYSFHYALTKISPIQISILSYINTIIAILLGWLILDEEISLKFIIAAFLIIIGVFITNYKPEMFKKSK</sequence>
<feature type="transmembrane region" description="Helical" evidence="5">
    <location>
        <begin position="154"/>
        <end position="171"/>
    </location>
</feature>
<evidence type="ECO:0000256" key="5">
    <source>
        <dbReference type="SAM" id="Phobius"/>
    </source>
</evidence>
<organism evidence="7 8">
    <name type="scientific">Faecalibacter bovis</name>
    <dbReference type="NCBI Taxonomy" id="2898187"/>
    <lineage>
        <taxon>Bacteria</taxon>
        <taxon>Pseudomonadati</taxon>
        <taxon>Bacteroidota</taxon>
        <taxon>Flavobacteriia</taxon>
        <taxon>Flavobacteriales</taxon>
        <taxon>Weeksellaceae</taxon>
        <taxon>Faecalibacter</taxon>
    </lineage>
</organism>
<dbReference type="PANTHER" id="PTHR32322:SF14">
    <property type="entry name" value="PROTEIN PAGO"/>
    <property type="match status" value="1"/>
</dbReference>
<keyword evidence="4 5" id="KW-0472">Membrane</keyword>
<gene>
    <name evidence="7" type="ORF">J9309_06540</name>
</gene>
<keyword evidence="2 5" id="KW-0812">Transmembrane</keyword>
<name>A0ABX7XGC7_9FLAO</name>
<feature type="domain" description="EamA" evidence="6">
    <location>
        <begin position="7"/>
        <end position="138"/>
    </location>
</feature>
<feature type="transmembrane region" description="Helical" evidence="5">
    <location>
        <begin position="95"/>
        <end position="116"/>
    </location>
</feature>
<dbReference type="Pfam" id="PF00892">
    <property type="entry name" value="EamA"/>
    <property type="match status" value="2"/>
</dbReference>
<reference evidence="8" key="2">
    <citation type="submission" date="2021-04" db="EMBL/GenBank/DDBJ databases">
        <title>Taxonomy of Flavobacteriaceae bacterium ZY171143.</title>
        <authorList>
            <person name="Li F."/>
        </authorList>
    </citation>
    <scope>NUCLEOTIDE SEQUENCE [LARGE SCALE GENOMIC DNA]</scope>
    <source>
        <strain evidence="8">ZY171143</strain>
    </source>
</reference>
<keyword evidence="8" id="KW-1185">Reference proteome</keyword>
<evidence type="ECO:0000256" key="2">
    <source>
        <dbReference type="ARBA" id="ARBA00022692"/>
    </source>
</evidence>
<dbReference type="InterPro" id="IPR050638">
    <property type="entry name" value="AA-Vitamin_Transporters"/>
</dbReference>
<evidence type="ECO:0000313" key="7">
    <source>
        <dbReference type="EMBL" id="QTV06959.1"/>
    </source>
</evidence>
<evidence type="ECO:0000256" key="4">
    <source>
        <dbReference type="ARBA" id="ARBA00023136"/>
    </source>
</evidence>
<evidence type="ECO:0000259" key="6">
    <source>
        <dbReference type="Pfam" id="PF00892"/>
    </source>
</evidence>
<feature type="transmembrane region" description="Helical" evidence="5">
    <location>
        <begin position="247"/>
        <end position="266"/>
    </location>
</feature>
<reference evidence="7 8" key="1">
    <citation type="journal article" date="2021" name="Int. J. Syst. Evol. Microbiol.">
        <title>Faecalibacter bovis sp. nov., isolated from cow faeces.</title>
        <authorList>
            <person name="Li F."/>
            <person name="Zhao W."/>
            <person name="Hong Q."/>
            <person name="Shao Q."/>
            <person name="Song J."/>
            <person name="Yang S."/>
        </authorList>
    </citation>
    <scope>NUCLEOTIDE SEQUENCE [LARGE SCALE GENOMIC DNA]</scope>
    <source>
        <strain evidence="7 8">ZY171143</strain>
    </source>
</reference>
<dbReference type="InterPro" id="IPR000620">
    <property type="entry name" value="EamA_dom"/>
</dbReference>